<dbReference type="SUPFAM" id="SSF56672">
    <property type="entry name" value="DNA/RNA polymerases"/>
    <property type="match status" value="1"/>
</dbReference>
<dbReference type="InParanoid" id="A0A672G4L4"/>
<dbReference type="AlphaFoldDB" id="A0A672G4L4"/>
<name>A0A672G4L4_SALFA</name>
<dbReference type="PANTHER" id="PTHR31635">
    <property type="entry name" value="REVERSE TRANSCRIPTASE DOMAIN-CONTAINING PROTEIN-RELATED"/>
    <property type="match status" value="1"/>
</dbReference>
<evidence type="ECO:0000259" key="1">
    <source>
        <dbReference type="PROSITE" id="PS50878"/>
    </source>
</evidence>
<dbReference type="Pfam" id="PF00078">
    <property type="entry name" value="RVT_1"/>
    <property type="match status" value="1"/>
</dbReference>
<dbReference type="Proteomes" id="UP000472267">
    <property type="component" value="Chromosome 15"/>
</dbReference>
<reference evidence="2" key="2">
    <citation type="submission" date="2025-08" db="UniProtKB">
        <authorList>
            <consortium name="Ensembl"/>
        </authorList>
    </citation>
    <scope>IDENTIFICATION</scope>
</reference>
<reference evidence="2" key="3">
    <citation type="submission" date="2025-09" db="UniProtKB">
        <authorList>
            <consortium name="Ensembl"/>
        </authorList>
    </citation>
    <scope>IDENTIFICATION</scope>
</reference>
<dbReference type="CDD" id="cd01650">
    <property type="entry name" value="RT_nLTR_like"/>
    <property type="match status" value="1"/>
</dbReference>
<proteinExistence type="predicted"/>
<evidence type="ECO:0000313" key="3">
    <source>
        <dbReference type="Proteomes" id="UP000472267"/>
    </source>
</evidence>
<dbReference type="PROSITE" id="PS50878">
    <property type="entry name" value="RT_POL"/>
    <property type="match status" value="1"/>
</dbReference>
<protein>
    <recommendedName>
        <fullName evidence="1">Reverse transcriptase domain-containing protein</fullName>
    </recommendedName>
</protein>
<dbReference type="InterPro" id="IPR000477">
    <property type="entry name" value="RT_dom"/>
</dbReference>
<dbReference type="InterPro" id="IPR043502">
    <property type="entry name" value="DNA/RNA_pol_sf"/>
</dbReference>
<reference evidence="2" key="1">
    <citation type="submission" date="2019-06" db="EMBL/GenBank/DDBJ databases">
        <authorList>
            <consortium name="Wellcome Sanger Institute Data Sharing"/>
        </authorList>
    </citation>
    <scope>NUCLEOTIDE SEQUENCE [LARGE SCALE GENOMIC DNA]</scope>
</reference>
<keyword evidence="3" id="KW-1185">Reference proteome</keyword>
<organism evidence="2 3">
    <name type="scientific">Salarias fasciatus</name>
    <name type="common">Jewelled blenny</name>
    <name type="synonym">Blennius fasciatus</name>
    <dbReference type="NCBI Taxonomy" id="181472"/>
    <lineage>
        <taxon>Eukaryota</taxon>
        <taxon>Metazoa</taxon>
        <taxon>Chordata</taxon>
        <taxon>Craniata</taxon>
        <taxon>Vertebrata</taxon>
        <taxon>Euteleostomi</taxon>
        <taxon>Actinopterygii</taxon>
        <taxon>Neopterygii</taxon>
        <taxon>Teleostei</taxon>
        <taxon>Neoteleostei</taxon>
        <taxon>Acanthomorphata</taxon>
        <taxon>Ovalentaria</taxon>
        <taxon>Blenniimorphae</taxon>
        <taxon>Blenniiformes</taxon>
        <taxon>Blennioidei</taxon>
        <taxon>Blenniidae</taxon>
        <taxon>Salariinae</taxon>
        <taxon>Salarias</taxon>
    </lineage>
</organism>
<dbReference type="OMA" id="TTLTAWW"/>
<dbReference type="PANTHER" id="PTHR31635:SF196">
    <property type="entry name" value="REVERSE TRANSCRIPTASE DOMAIN-CONTAINING PROTEIN-RELATED"/>
    <property type="match status" value="1"/>
</dbReference>
<evidence type="ECO:0000313" key="2">
    <source>
        <dbReference type="Ensembl" id="ENSSFAP00005006059.1"/>
    </source>
</evidence>
<dbReference type="Ensembl" id="ENSSFAT00005006379.1">
    <property type="protein sequence ID" value="ENSSFAP00005006059.1"/>
    <property type="gene ID" value="ENSSFAG00005003720.1"/>
</dbReference>
<accession>A0A672G4L4</accession>
<sequence>MPNNKAPGPDGYPAEFYKEFWTMLAPTFHKMVMEIKNKRTVPSNMNLAKITLILKPGKDPTLPSSYRPISLINVDLKIISKALSRRIEKVTPLIIHPDQTGFIKGRHSSNNMRRLINIIDYATIHNLESIIISLDAEKAFDRVNWKFLFGILTKFGFGTSFIDWIKILYNNPAACVKTNEQTSSSFCLQRGTRQGCPLSPSLFAIFIEPLAAAIRQNKDIRGILANNKIEHKISLYADDVLLFLQNSPSSISQTITLIDKFSLISDYSINWSKTTAMPINCDLQSIPNATIQSGNIRYLGINISPRISELLKLNYVPLLKSTEDDLLRWRRLPISLMGRVATIKMMTLPKVNYLFSMIPTKPSSSWFKSLDSYISKFLWKNKPSRISLKTLQQTKDRGGLDLPNFSNYFIASKLQYISKWLKPNNLDEPWLDVEQALCEDLVISDLPFISPTIKSHRCFKSVNISSSLMAWWDFLKLTKSSLIPCKLTPIWNNPDILQNKKMINFTQWRNKGISQLEHIIENGNFLSFNTLISQYGISSTAFLEYHQLKSIIGKKYTFNQLQGQL</sequence>
<feature type="domain" description="Reverse transcriptase" evidence="1">
    <location>
        <begin position="34"/>
        <end position="303"/>
    </location>
</feature>